<comment type="similarity">
    <text evidence="2">Belongs to the RseB family.</text>
</comment>
<dbReference type="InterPro" id="IPR038484">
    <property type="entry name" value="MucB/RseB_C_sf"/>
</dbReference>
<name>A0A1V3ID24_9PAST</name>
<evidence type="ECO:0000256" key="3">
    <source>
        <dbReference type="ARBA" id="ARBA00022729"/>
    </source>
</evidence>
<dbReference type="Proteomes" id="UP000189426">
    <property type="component" value="Unassembled WGS sequence"/>
</dbReference>
<evidence type="ECO:0000259" key="6">
    <source>
        <dbReference type="Pfam" id="PF03888"/>
    </source>
</evidence>
<feature type="domain" description="MucB/RseB C-terminal" evidence="7">
    <location>
        <begin position="220"/>
        <end position="313"/>
    </location>
</feature>
<dbReference type="CDD" id="cd16327">
    <property type="entry name" value="RseB"/>
    <property type="match status" value="1"/>
</dbReference>
<evidence type="ECO:0000256" key="1">
    <source>
        <dbReference type="ARBA" id="ARBA00004418"/>
    </source>
</evidence>
<keyword evidence="3 5" id="KW-0732">Signal</keyword>
<evidence type="ECO:0000313" key="9">
    <source>
        <dbReference type="Proteomes" id="UP000189426"/>
    </source>
</evidence>
<dbReference type="PANTHER" id="PTHR38782">
    <property type="match status" value="1"/>
</dbReference>
<evidence type="ECO:0000313" key="8">
    <source>
        <dbReference type="EMBL" id="OOF37886.1"/>
    </source>
</evidence>
<dbReference type="GO" id="GO:0032885">
    <property type="term" value="P:regulation of polysaccharide biosynthetic process"/>
    <property type="evidence" value="ECO:0007669"/>
    <property type="project" value="TreeGrafter"/>
</dbReference>
<dbReference type="EMBL" id="MLHG01000086">
    <property type="protein sequence ID" value="OOF37886.1"/>
    <property type="molecule type" value="Genomic_DNA"/>
</dbReference>
<comment type="subcellular location">
    <subcellularLocation>
        <location evidence="1">Periplasm</location>
    </subcellularLocation>
</comment>
<dbReference type="Pfam" id="PF17188">
    <property type="entry name" value="MucB_RseB_C"/>
    <property type="match status" value="1"/>
</dbReference>
<dbReference type="Gene3D" id="2.50.20.10">
    <property type="entry name" value="Lipoprotein localisation LolA/LolB/LppX"/>
    <property type="match status" value="1"/>
</dbReference>
<dbReference type="Pfam" id="PF03888">
    <property type="entry name" value="MucB_RseB"/>
    <property type="match status" value="1"/>
</dbReference>
<keyword evidence="9" id="KW-1185">Reference proteome</keyword>
<dbReference type="PIRSF" id="PIRSF005427">
    <property type="entry name" value="RseB"/>
    <property type="match status" value="1"/>
</dbReference>
<dbReference type="RefSeq" id="WP_077494890.1">
    <property type="nucleotide sequence ID" value="NZ_MLHG01000086.1"/>
</dbReference>
<evidence type="ECO:0000259" key="7">
    <source>
        <dbReference type="Pfam" id="PF17188"/>
    </source>
</evidence>
<feature type="domain" description="MucB/RseB N-terminal" evidence="6">
    <location>
        <begin position="27"/>
        <end position="201"/>
    </location>
</feature>
<feature type="chain" id="PRO_5013183340" evidence="5">
    <location>
        <begin position="24"/>
        <end position="317"/>
    </location>
</feature>
<dbReference type="GO" id="GO:0030288">
    <property type="term" value="C:outer membrane-bounded periplasmic space"/>
    <property type="evidence" value="ECO:0007669"/>
    <property type="project" value="TreeGrafter"/>
</dbReference>
<gene>
    <name evidence="8" type="ORF">BKK47_10885</name>
</gene>
<feature type="signal peptide" evidence="5">
    <location>
        <begin position="1"/>
        <end position="23"/>
    </location>
</feature>
<evidence type="ECO:0000256" key="4">
    <source>
        <dbReference type="ARBA" id="ARBA00022764"/>
    </source>
</evidence>
<dbReference type="PANTHER" id="PTHR38782:SF1">
    <property type="entry name" value="SIGMA-E FACTOR REGULATORY PROTEIN RSEB"/>
    <property type="match status" value="1"/>
</dbReference>
<sequence length="317" mass="36189">MKKNSLKLTALLLISLLSFSVSAEELSAKKTLEKMVNAVNNLNYEIAFVQTSPSNMDSFRYRHIKRDNKTYAQLVTLDGDQQEIIQRDNLVSYFQLDSRAFTLNSGSIVDALPAVIRSNFNKLAENYDFIPLGKSRVAGRFVDTIRIVPKDDFRYQYLVFVDEENGLLLRGDMLDRDGKLLDQFRVVTLYIDDRLKGLTEYLNKVSMPPLLNETQNAVSSLNWKPSWLPKGFESLRHSQDLFDGETIDSTLFSDGLFTFTLYVTKAESQQLNPDQAWKQGEYTLYSEVVGDKEITFIGQLPIATAKRIVQEVKFSSN</sequence>
<reference evidence="8 9" key="1">
    <citation type="submission" date="2016-10" db="EMBL/GenBank/DDBJ databases">
        <title>Rodentibacter gen. nov. and new species.</title>
        <authorList>
            <person name="Christensen H."/>
        </authorList>
    </citation>
    <scope>NUCLEOTIDE SEQUENCE [LARGE SCALE GENOMIC DNA]</scope>
    <source>
        <strain evidence="8 9">Ppn418</strain>
    </source>
</reference>
<dbReference type="GO" id="GO:0045152">
    <property type="term" value="F:antisigma factor binding"/>
    <property type="evidence" value="ECO:0007669"/>
    <property type="project" value="TreeGrafter"/>
</dbReference>
<evidence type="ECO:0000256" key="2">
    <source>
        <dbReference type="ARBA" id="ARBA00008150"/>
    </source>
</evidence>
<dbReference type="InterPro" id="IPR005588">
    <property type="entry name" value="MucB_RseB"/>
</dbReference>
<dbReference type="InterPro" id="IPR033434">
    <property type="entry name" value="MucB/RseB_N"/>
</dbReference>
<dbReference type="NCBIfam" id="NF006990">
    <property type="entry name" value="PRK09455.1"/>
    <property type="match status" value="1"/>
</dbReference>
<protein>
    <submittedName>
        <fullName evidence="8">Sigma-E factor regulatory protein RseB</fullName>
    </submittedName>
</protein>
<evidence type="ECO:0000256" key="5">
    <source>
        <dbReference type="SAM" id="SignalP"/>
    </source>
</evidence>
<dbReference type="STRING" id="1908257.BKK47_10885"/>
<dbReference type="InterPro" id="IPR033436">
    <property type="entry name" value="MucB/RseB_C"/>
</dbReference>
<dbReference type="AlphaFoldDB" id="A0A1V3ID24"/>
<proteinExistence type="inferred from homology"/>
<organism evidence="8 9">
    <name type="scientific">Rodentibacter mrazii</name>
    <dbReference type="NCBI Taxonomy" id="1908257"/>
    <lineage>
        <taxon>Bacteria</taxon>
        <taxon>Pseudomonadati</taxon>
        <taxon>Pseudomonadota</taxon>
        <taxon>Gammaproteobacteria</taxon>
        <taxon>Pasteurellales</taxon>
        <taxon>Pasteurellaceae</taxon>
        <taxon>Rodentibacter</taxon>
    </lineage>
</organism>
<dbReference type="Gene3D" id="3.30.200.100">
    <property type="entry name" value="MucB/RseB, C-terminal domain"/>
    <property type="match status" value="1"/>
</dbReference>
<comment type="caution">
    <text evidence="8">The sequence shown here is derived from an EMBL/GenBank/DDBJ whole genome shotgun (WGS) entry which is preliminary data.</text>
</comment>
<keyword evidence="4" id="KW-0574">Periplasm</keyword>
<accession>A0A1V3ID24</accession>